<evidence type="ECO:0008006" key="4">
    <source>
        <dbReference type="Google" id="ProtNLM"/>
    </source>
</evidence>
<accession>A0A8H6HVI6</accession>
<sequence>MRLTALTVLIAFTSISAIAAAQCASTPGKVPLCCGDFEASELPPASGGRVGRLLTNLAEYAPPVGVGVECKPFKEGECEGQAYCCETTVLGKNSEYL</sequence>
<protein>
    <recommendedName>
        <fullName evidence="4">Hydrophobin</fullName>
    </recommendedName>
</protein>
<evidence type="ECO:0000313" key="2">
    <source>
        <dbReference type="EMBL" id="KAF6753969.1"/>
    </source>
</evidence>
<dbReference type="EMBL" id="JACGCI010000036">
    <property type="protein sequence ID" value="KAF6753969.1"/>
    <property type="molecule type" value="Genomic_DNA"/>
</dbReference>
<comment type="caution">
    <text evidence="2">The sequence shown here is derived from an EMBL/GenBank/DDBJ whole genome shotgun (WGS) entry which is preliminary data.</text>
</comment>
<dbReference type="Proteomes" id="UP000521943">
    <property type="component" value="Unassembled WGS sequence"/>
</dbReference>
<dbReference type="AlphaFoldDB" id="A0A8H6HVI6"/>
<proteinExistence type="predicted"/>
<organism evidence="2 3">
    <name type="scientific">Ephemerocybe angulata</name>
    <dbReference type="NCBI Taxonomy" id="980116"/>
    <lineage>
        <taxon>Eukaryota</taxon>
        <taxon>Fungi</taxon>
        <taxon>Dikarya</taxon>
        <taxon>Basidiomycota</taxon>
        <taxon>Agaricomycotina</taxon>
        <taxon>Agaricomycetes</taxon>
        <taxon>Agaricomycetidae</taxon>
        <taxon>Agaricales</taxon>
        <taxon>Agaricineae</taxon>
        <taxon>Psathyrellaceae</taxon>
        <taxon>Ephemerocybe</taxon>
    </lineage>
</organism>
<feature type="chain" id="PRO_5034884319" description="Hydrophobin" evidence="1">
    <location>
        <begin position="21"/>
        <end position="97"/>
    </location>
</feature>
<keyword evidence="1" id="KW-0732">Signal</keyword>
<evidence type="ECO:0000256" key="1">
    <source>
        <dbReference type="SAM" id="SignalP"/>
    </source>
</evidence>
<name>A0A8H6HVI6_9AGAR</name>
<feature type="signal peptide" evidence="1">
    <location>
        <begin position="1"/>
        <end position="20"/>
    </location>
</feature>
<keyword evidence="3" id="KW-1185">Reference proteome</keyword>
<reference evidence="2 3" key="1">
    <citation type="submission" date="2020-07" db="EMBL/GenBank/DDBJ databases">
        <title>Comparative genomics of pyrophilous fungi reveals a link between fire events and developmental genes.</title>
        <authorList>
            <consortium name="DOE Joint Genome Institute"/>
            <person name="Steindorff A.S."/>
            <person name="Carver A."/>
            <person name="Calhoun S."/>
            <person name="Stillman K."/>
            <person name="Liu H."/>
            <person name="Lipzen A."/>
            <person name="Pangilinan J."/>
            <person name="Labutti K."/>
            <person name="Bruns T.D."/>
            <person name="Grigoriev I.V."/>
        </authorList>
    </citation>
    <scope>NUCLEOTIDE SEQUENCE [LARGE SCALE GENOMIC DNA]</scope>
    <source>
        <strain evidence="2 3">CBS 144469</strain>
    </source>
</reference>
<gene>
    <name evidence="2" type="ORF">DFP72DRAFT_900132</name>
</gene>
<evidence type="ECO:0000313" key="3">
    <source>
        <dbReference type="Proteomes" id="UP000521943"/>
    </source>
</evidence>